<sequence length="252" mass="27693">MSVGKDGRNGPFAHGVVRHDGDWDIAPVAGEAGERGLTALAFDDPAIFRDHAKAVAMCETMRVLGMNVLWSARLDTVPTGGLLKDMRLAGCQQVDMRLNPDEAVEGMFWARRYGFETRLRNEDGSPYVAERICYTVTEREAIAKRLPGLHAAQFDLAVAYYKARRYGDVMLPLGKAMTLGFPLNELCLNLLACLSAAKHYPDQAAGLLDQAAYGCPHPVVFRNRELLKSWIESGGDLKGVRLELEPVSTVSL</sequence>
<evidence type="ECO:0000313" key="2">
    <source>
        <dbReference type="Proteomes" id="UP001061361"/>
    </source>
</evidence>
<keyword evidence="2" id="KW-1185">Reference proteome</keyword>
<dbReference type="EMBL" id="AP026708">
    <property type="protein sequence ID" value="BDQ33167.1"/>
    <property type="molecule type" value="Genomic_DNA"/>
</dbReference>
<name>A0ABM8AP33_9BACT</name>
<protein>
    <submittedName>
        <fullName evidence="1">Uncharacterized protein</fullName>
    </submittedName>
</protein>
<evidence type="ECO:0000313" key="1">
    <source>
        <dbReference type="EMBL" id="BDQ33167.1"/>
    </source>
</evidence>
<reference evidence="1" key="1">
    <citation type="submission" date="2022-08" db="EMBL/GenBank/DDBJ databases">
        <title>Genome Sequence of the sulphate-reducing bacterium, Pseudodesulfovibrio portus JCM14722.</title>
        <authorList>
            <person name="Kondo R."/>
            <person name="Kataoka T."/>
        </authorList>
    </citation>
    <scope>NUCLEOTIDE SEQUENCE</scope>
    <source>
        <strain evidence="1">JCM 14722</strain>
    </source>
</reference>
<dbReference type="Proteomes" id="UP001061361">
    <property type="component" value="Chromosome"/>
</dbReference>
<dbReference type="RefSeq" id="WP_264983222.1">
    <property type="nucleotide sequence ID" value="NZ_AP026708.1"/>
</dbReference>
<accession>A0ABM8AP33</accession>
<gene>
    <name evidence="1" type="ORF">JCM14722_07090</name>
</gene>
<proteinExistence type="predicted"/>
<organism evidence="1 2">
    <name type="scientific">Pseudodesulfovibrio portus</name>
    <dbReference type="NCBI Taxonomy" id="231439"/>
    <lineage>
        <taxon>Bacteria</taxon>
        <taxon>Pseudomonadati</taxon>
        <taxon>Thermodesulfobacteriota</taxon>
        <taxon>Desulfovibrionia</taxon>
        <taxon>Desulfovibrionales</taxon>
        <taxon>Desulfovibrionaceae</taxon>
    </lineage>
</organism>